<name>A0A556RS67_9GAMM</name>
<dbReference type="EMBL" id="VMHL01000001">
    <property type="protein sequence ID" value="TSJ91752.1"/>
    <property type="molecule type" value="Genomic_DNA"/>
</dbReference>
<dbReference type="RefSeq" id="WP_186278024.1">
    <property type="nucleotide sequence ID" value="NZ_VMHL01000001.1"/>
</dbReference>
<gene>
    <name evidence="2" type="ORF">FPQ14_00350</name>
</gene>
<evidence type="ECO:0000313" key="2">
    <source>
        <dbReference type="EMBL" id="TSJ91752.1"/>
    </source>
</evidence>
<evidence type="ECO:0000313" key="3">
    <source>
        <dbReference type="Proteomes" id="UP000319138"/>
    </source>
</evidence>
<accession>A0A556RS67</accession>
<keyword evidence="1" id="KW-0812">Transmembrane</keyword>
<reference evidence="2 3" key="1">
    <citation type="submission" date="2019-07" db="EMBL/GenBank/DDBJ databases">
        <title>Gilliamella genomes.</title>
        <authorList>
            <person name="Zheng H."/>
        </authorList>
    </citation>
    <scope>NUCLEOTIDE SEQUENCE [LARGE SCALE GENOMIC DNA]</scope>
    <source>
        <strain evidence="2 3">W8131</strain>
    </source>
</reference>
<feature type="transmembrane region" description="Helical" evidence="1">
    <location>
        <begin position="6"/>
        <end position="23"/>
    </location>
</feature>
<evidence type="ECO:0000256" key="1">
    <source>
        <dbReference type="SAM" id="Phobius"/>
    </source>
</evidence>
<keyword evidence="1" id="KW-1133">Transmembrane helix</keyword>
<proteinExistence type="predicted"/>
<dbReference type="AlphaFoldDB" id="A0A556RS67"/>
<dbReference type="Proteomes" id="UP000319138">
    <property type="component" value="Unassembled WGS sequence"/>
</dbReference>
<organism evidence="2 3">
    <name type="scientific">Gilliamella apicola</name>
    <dbReference type="NCBI Taxonomy" id="1196095"/>
    <lineage>
        <taxon>Bacteria</taxon>
        <taxon>Pseudomonadati</taxon>
        <taxon>Pseudomonadota</taxon>
        <taxon>Gammaproteobacteria</taxon>
        <taxon>Orbales</taxon>
        <taxon>Orbaceae</taxon>
        <taxon>Gilliamella</taxon>
    </lineage>
</organism>
<keyword evidence="1" id="KW-0472">Membrane</keyword>
<comment type="caution">
    <text evidence="2">The sequence shown here is derived from an EMBL/GenBank/DDBJ whole genome shotgun (WGS) entry which is preliminary data.</text>
</comment>
<protein>
    <submittedName>
        <fullName evidence="2">Uncharacterized protein</fullName>
    </submittedName>
</protein>
<sequence>MDKKKVAIIVLIIFGLGIYFSSLRNDSKTLAQMKKSDNETKQKQLIINNKSHDLEKKLQLVKEYETQNHKKTATISSTANTHCVNSDFVELFNQQSAEFEKILSTKHINKMQ</sequence>